<reference evidence="2 3" key="1">
    <citation type="submission" date="2017-06" db="EMBL/GenBank/DDBJ databases">
        <title>Ant-infecting Ophiocordyceps genomes reveal a high diversity of potential behavioral manipulation genes and a possible major role for enterotoxins.</title>
        <authorList>
            <person name="De Bekker C."/>
            <person name="Evans H.C."/>
            <person name="Brachmann A."/>
            <person name="Hughes D.P."/>
        </authorList>
    </citation>
    <scope>NUCLEOTIDE SEQUENCE [LARGE SCALE GENOMIC DNA]</scope>
    <source>
        <strain evidence="2 3">Map16</strain>
    </source>
</reference>
<dbReference type="Proteomes" id="UP000226431">
    <property type="component" value="Unassembled WGS sequence"/>
</dbReference>
<evidence type="ECO:0000313" key="2">
    <source>
        <dbReference type="EMBL" id="PHH71746.1"/>
    </source>
</evidence>
<organism evidence="2 3">
    <name type="scientific">Ophiocordyceps camponoti-rufipedis</name>
    <dbReference type="NCBI Taxonomy" id="2004952"/>
    <lineage>
        <taxon>Eukaryota</taxon>
        <taxon>Fungi</taxon>
        <taxon>Dikarya</taxon>
        <taxon>Ascomycota</taxon>
        <taxon>Pezizomycotina</taxon>
        <taxon>Sordariomycetes</taxon>
        <taxon>Hypocreomycetidae</taxon>
        <taxon>Hypocreales</taxon>
        <taxon>Ophiocordycipitaceae</taxon>
        <taxon>Ophiocordyceps</taxon>
    </lineage>
</organism>
<evidence type="ECO:0000256" key="1">
    <source>
        <dbReference type="SAM" id="SignalP"/>
    </source>
</evidence>
<sequence>MKIAVILISSCAAVYATNGKLPFNPIPEPNENCRIACIDRPQITDEACGTREFCEVMDLTGDDREIVNSKIPRWKVFYDNSRACFDDHDPEPVNGEPPEVFPIPEVETGTDEDNCFGSNITAESCNTNNFCAAFDRVPPDLELFARWGFQNSEQCNAKLAGHIREYWSKYDYQHHR</sequence>
<proteinExistence type="predicted"/>
<dbReference type="EMBL" id="NJES01000480">
    <property type="protein sequence ID" value="PHH71746.1"/>
    <property type="molecule type" value="Genomic_DNA"/>
</dbReference>
<comment type="caution">
    <text evidence="2">The sequence shown here is derived from an EMBL/GenBank/DDBJ whole genome shotgun (WGS) entry which is preliminary data.</text>
</comment>
<evidence type="ECO:0000313" key="3">
    <source>
        <dbReference type="Proteomes" id="UP000226431"/>
    </source>
</evidence>
<feature type="signal peptide" evidence="1">
    <location>
        <begin position="1"/>
        <end position="16"/>
    </location>
</feature>
<accession>A0A2C5YVH5</accession>
<gene>
    <name evidence="2" type="ORF">CDD80_5030</name>
</gene>
<keyword evidence="3" id="KW-1185">Reference proteome</keyword>
<dbReference type="OrthoDB" id="4926279at2759"/>
<keyword evidence="1" id="KW-0732">Signal</keyword>
<protein>
    <recommendedName>
        <fullName evidence="4">Extracellular membrane protein CFEM domain-containing protein</fullName>
    </recommendedName>
</protein>
<name>A0A2C5YVH5_9HYPO</name>
<evidence type="ECO:0008006" key="4">
    <source>
        <dbReference type="Google" id="ProtNLM"/>
    </source>
</evidence>
<feature type="chain" id="PRO_5012564352" description="Extracellular membrane protein CFEM domain-containing protein" evidence="1">
    <location>
        <begin position="17"/>
        <end position="176"/>
    </location>
</feature>
<dbReference type="STRING" id="2004952.A0A2C5YVH5"/>
<dbReference type="AlphaFoldDB" id="A0A2C5YVH5"/>